<evidence type="ECO:0008006" key="5">
    <source>
        <dbReference type="Google" id="ProtNLM"/>
    </source>
</evidence>
<reference evidence="3 4" key="1">
    <citation type="journal article" date="2018" name="Nat. Ecol. Evol.">
        <title>Pezizomycetes genomes reveal the molecular basis of ectomycorrhizal truffle lifestyle.</title>
        <authorList>
            <person name="Murat C."/>
            <person name="Payen T."/>
            <person name="Noel B."/>
            <person name="Kuo A."/>
            <person name="Morin E."/>
            <person name="Chen J."/>
            <person name="Kohler A."/>
            <person name="Krizsan K."/>
            <person name="Balestrini R."/>
            <person name="Da Silva C."/>
            <person name="Montanini B."/>
            <person name="Hainaut M."/>
            <person name="Levati E."/>
            <person name="Barry K.W."/>
            <person name="Belfiori B."/>
            <person name="Cichocki N."/>
            <person name="Clum A."/>
            <person name="Dockter R.B."/>
            <person name="Fauchery L."/>
            <person name="Guy J."/>
            <person name="Iotti M."/>
            <person name="Le Tacon F."/>
            <person name="Lindquist E.A."/>
            <person name="Lipzen A."/>
            <person name="Malagnac F."/>
            <person name="Mello A."/>
            <person name="Molinier V."/>
            <person name="Miyauchi S."/>
            <person name="Poulain J."/>
            <person name="Riccioni C."/>
            <person name="Rubini A."/>
            <person name="Sitrit Y."/>
            <person name="Splivallo R."/>
            <person name="Traeger S."/>
            <person name="Wang M."/>
            <person name="Zifcakova L."/>
            <person name="Wipf D."/>
            <person name="Zambonelli A."/>
            <person name="Paolocci F."/>
            <person name="Nowrousian M."/>
            <person name="Ottonello S."/>
            <person name="Baldrian P."/>
            <person name="Spatafora J.W."/>
            <person name="Henrissat B."/>
            <person name="Nagy L.G."/>
            <person name="Aury J.M."/>
            <person name="Wincker P."/>
            <person name="Grigoriev I.V."/>
            <person name="Bonfante P."/>
            <person name="Martin F.M."/>
        </authorList>
    </citation>
    <scope>NUCLEOTIDE SEQUENCE [LARGE SCALE GENOMIC DNA]</scope>
    <source>
        <strain evidence="3 4">RN42</strain>
    </source>
</reference>
<feature type="compositionally biased region" description="Acidic residues" evidence="1">
    <location>
        <begin position="125"/>
        <end position="140"/>
    </location>
</feature>
<dbReference type="AlphaFoldDB" id="A0A3N4IS73"/>
<gene>
    <name evidence="3" type="ORF">BJ508DRAFT_356990</name>
</gene>
<feature type="signal peptide" evidence="2">
    <location>
        <begin position="1"/>
        <end position="18"/>
    </location>
</feature>
<dbReference type="Proteomes" id="UP000275078">
    <property type="component" value="Unassembled WGS sequence"/>
</dbReference>
<name>A0A3N4IS73_ASCIM</name>
<evidence type="ECO:0000313" key="3">
    <source>
        <dbReference type="EMBL" id="RPA88257.1"/>
    </source>
</evidence>
<dbReference type="OrthoDB" id="2507140at2759"/>
<proteinExistence type="predicted"/>
<dbReference type="EMBL" id="ML119645">
    <property type="protein sequence ID" value="RPA88257.1"/>
    <property type="molecule type" value="Genomic_DNA"/>
</dbReference>
<dbReference type="STRING" id="1160509.A0A3N4IS73"/>
<keyword evidence="2" id="KW-0732">Signal</keyword>
<sequence length="165" mass="17222">MRFSVVTILLAASSIAAAQKTCAAKPILERCLETTKPQIANCDVQDWECLCARQTDVLTCFNNCPQDEGIHAQQATVTAICNAAKQVADSNSRASEAEESTKTTAVASSTKITDSPSPTTTPTGDETEEENAPATEEEDKDSAAAPVGVQKLFVAGAALVAAAFL</sequence>
<keyword evidence="4" id="KW-1185">Reference proteome</keyword>
<evidence type="ECO:0000256" key="2">
    <source>
        <dbReference type="SAM" id="SignalP"/>
    </source>
</evidence>
<feature type="chain" id="PRO_5017998970" description="Extracellular membrane protein CFEM domain-containing protein" evidence="2">
    <location>
        <begin position="19"/>
        <end position="165"/>
    </location>
</feature>
<feature type="region of interest" description="Disordered" evidence="1">
    <location>
        <begin position="90"/>
        <end position="145"/>
    </location>
</feature>
<feature type="compositionally biased region" description="Low complexity" evidence="1">
    <location>
        <begin position="102"/>
        <end position="124"/>
    </location>
</feature>
<organism evidence="3 4">
    <name type="scientific">Ascobolus immersus RN42</name>
    <dbReference type="NCBI Taxonomy" id="1160509"/>
    <lineage>
        <taxon>Eukaryota</taxon>
        <taxon>Fungi</taxon>
        <taxon>Dikarya</taxon>
        <taxon>Ascomycota</taxon>
        <taxon>Pezizomycotina</taxon>
        <taxon>Pezizomycetes</taxon>
        <taxon>Pezizales</taxon>
        <taxon>Ascobolaceae</taxon>
        <taxon>Ascobolus</taxon>
    </lineage>
</organism>
<accession>A0A3N4IS73</accession>
<evidence type="ECO:0000313" key="4">
    <source>
        <dbReference type="Proteomes" id="UP000275078"/>
    </source>
</evidence>
<evidence type="ECO:0000256" key="1">
    <source>
        <dbReference type="SAM" id="MobiDB-lite"/>
    </source>
</evidence>
<protein>
    <recommendedName>
        <fullName evidence="5">Extracellular membrane protein CFEM domain-containing protein</fullName>
    </recommendedName>
</protein>